<feature type="transmembrane region" description="Helical" evidence="5">
    <location>
        <begin position="414"/>
        <end position="440"/>
    </location>
</feature>
<dbReference type="EMBL" id="BMAW01072403">
    <property type="protein sequence ID" value="GFT82717.1"/>
    <property type="molecule type" value="Genomic_DNA"/>
</dbReference>
<feature type="domain" description="G-protein coupled receptors family 2 profile 2" evidence="6">
    <location>
        <begin position="255"/>
        <end position="509"/>
    </location>
</feature>
<evidence type="ECO:0000259" key="6">
    <source>
        <dbReference type="PROSITE" id="PS50261"/>
    </source>
</evidence>
<dbReference type="OrthoDB" id="6507840at2759"/>
<dbReference type="AlphaFoldDB" id="A0A8X6PPU4"/>
<comment type="subcellular location">
    <subcellularLocation>
        <location evidence="1">Membrane</location>
        <topology evidence="1">Multi-pass membrane protein</topology>
    </subcellularLocation>
</comment>
<name>A0A8X6PPU4_NEPPI</name>
<dbReference type="InterPro" id="IPR053231">
    <property type="entry name" value="GPCR_LN-TM7"/>
</dbReference>
<keyword evidence="7" id="KW-0675">Receptor</keyword>
<protein>
    <submittedName>
        <fullName evidence="7">Probable G-protein coupled receptor Mth-like 11</fullName>
    </submittedName>
</protein>
<accession>A0A8X6PPU4</accession>
<feature type="transmembrane region" description="Helical" evidence="5">
    <location>
        <begin position="365"/>
        <end position="386"/>
    </location>
</feature>
<comment type="caution">
    <text evidence="7">The sequence shown here is derived from an EMBL/GenBank/DDBJ whole genome shotgun (WGS) entry which is preliminary data.</text>
</comment>
<evidence type="ECO:0000313" key="7">
    <source>
        <dbReference type="EMBL" id="GFT82717.1"/>
    </source>
</evidence>
<keyword evidence="2 5" id="KW-0812">Transmembrane</keyword>
<evidence type="ECO:0000256" key="3">
    <source>
        <dbReference type="ARBA" id="ARBA00022989"/>
    </source>
</evidence>
<evidence type="ECO:0000256" key="5">
    <source>
        <dbReference type="SAM" id="Phobius"/>
    </source>
</evidence>
<keyword evidence="3 5" id="KW-1133">Transmembrane helix</keyword>
<organism evidence="7 8">
    <name type="scientific">Nephila pilipes</name>
    <name type="common">Giant wood spider</name>
    <name type="synonym">Nephila maculata</name>
    <dbReference type="NCBI Taxonomy" id="299642"/>
    <lineage>
        <taxon>Eukaryota</taxon>
        <taxon>Metazoa</taxon>
        <taxon>Ecdysozoa</taxon>
        <taxon>Arthropoda</taxon>
        <taxon>Chelicerata</taxon>
        <taxon>Arachnida</taxon>
        <taxon>Araneae</taxon>
        <taxon>Araneomorphae</taxon>
        <taxon>Entelegynae</taxon>
        <taxon>Araneoidea</taxon>
        <taxon>Nephilidae</taxon>
        <taxon>Nephila</taxon>
    </lineage>
</organism>
<feature type="transmembrane region" description="Helical" evidence="5">
    <location>
        <begin position="489"/>
        <end position="511"/>
    </location>
</feature>
<dbReference type="GO" id="GO:0004930">
    <property type="term" value="F:G protein-coupled receptor activity"/>
    <property type="evidence" value="ECO:0007669"/>
    <property type="project" value="InterPro"/>
</dbReference>
<evidence type="ECO:0000256" key="2">
    <source>
        <dbReference type="ARBA" id="ARBA00022692"/>
    </source>
</evidence>
<dbReference type="PANTHER" id="PTHR45902:SF5">
    <property type="entry name" value="G-PROTEIN COUPLED RECEPTORS FAMILY 2 PROFILE 2 DOMAIN-CONTAINING PROTEIN"/>
    <property type="match status" value="1"/>
</dbReference>
<keyword evidence="8" id="KW-1185">Reference proteome</keyword>
<keyword evidence="4 5" id="KW-0472">Membrane</keyword>
<gene>
    <name evidence="7" type="primary">mthl11</name>
    <name evidence="7" type="ORF">NPIL_484681</name>
</gene>
<dbReference type="CDD" id="cd15039">
    <property type="entry name" value="7tmB3_Methuselah-like"/>
    <property type="match status" value="1"/>
</dbReference>
<feature type="transmembrane region" description="Helical" evidence="5">
    <location>
        <begin position="319"/>
        <end position="344"/>
    </location>
</feature>
<dbReference type="SUPFAM" id="SSF81321">
    <property type="entry name" value="Family A G protein-coupled receptor-like"/>
    <property type="match status" value="1"/>
</dbReference>
<feature type="transmembrane region" description="Helical" evidence="5">
    <location>
        <begin position="292"/>
        <end position="313"/>
    </location>
</feature>
<dbReference type="PROSITE" id="PS50261">
    <property type="entry name" value="G_PROTEIN_RECEP_F2_4"/>
    <property type="match status" value="1"/>
</dbReference>
<dbReference type="Proteomes" id="UP000887013">
    <property type="component" value="Unassembled WGS sequence"/>
</dbReference>
<dbReference type="PRINTS" id="PR00249">
    <property type="entry name" value="GPCRSECRETIN"/>
</dbReference>
<dbReference type="GO" id="GO:0016020">
    <property type="term" value="C:membrane"/>
    <property type="evidence" value="ECO:0007669"/>
    <property type="project" value="UniProtKB-SubCell"/>
</dbReference>
<dbReference type="Pfam" id="PF00002">
    <property type="entry name" value="7tm_2"/>
    <property type="match status" value="1"/>
</dbReference>
<evidence type="ECO:0000256" key="4">
    <source>
        <dbReference type="ARBA" id="ARBA00023136"/>
    </source>
</evidence>
<feature type="transmembrane region" description="Helical" evidence="5">
    <location>
        <begin position="461"/>
        <end position="483"/>
    </location>
</feature>
<proteinExistence type="predicted"/>
<dbReference type="GO" id="GO:0007166">
    <property type="term" value="P:cell surface receptor signaling pathway"/>
    <property type="evidence" value="ECO:0007669"/>
    <property type="project" value="InterPro"/>
</dbReference>
<feature type="transmembrane region" description="Helical" evidence="5">
    <location>
        <begin position="261"/>
        <end position="280"/>
    </location>
</feature>
<dbReference type="InterPro" id="IPR000832">
    <property type="entry name" value="GPCR_2_secretin-like"/>
</dbReference>
<evidence type="ECO:0000256" key="1">
    <source>
        <dbReference type="ARBA" id="ARBA00004141"/>
    </source>
</evidence>
<dbReference type="PANTHER" id="PTHR45902">
    <property type="entry name" value="LATROPHILIN RECEPTOR-LIKE PROTEIN A"/>
    <property type="match status" value="1"/>
</dbReference>
<sequence>MPTLLENKIRLCILKLVSDCPSNWNDDYTRTMCRSYMGVRFINDKGRFKNIHCAYCNQQNLTLLSCREKKLTSYVNIPKSLSLLLDINEEKEEGLVQLCDNGEVYDPFWRKCRSLMCLPGYTKRDGLCVHRNASVGVSGRGDTSIVLQPVTVDSGIKEVGNDVLFTSTNINTRFQNVTSASYNLPASNGKNQTQDLSILQNCLLISVADKDYVMLPNKSVYVPKYDKVYEPISYYASNGSVSVCNNTNIDTWPPLGFVETVGFSTSMVFIFLQFIVFWMVPDLRNLSGKCVMSLCLSLFSAYACFVIIINYHMKDTACFVIAFFTFYFFHVSFLWMSVIAYDVWRTVKIATTELRVPGGKQMRRFIVYSLFAWASPLILVCLLAIAEFTDLFPLPFRPTFGVIRCWFRRGLSHLVFFDTPTCLVMLINAVLFICSTRMILMTPQTSDKQQNQAHRRNFKMYLRLALIMGLTWIIGVIAVHAGINIMWKILNIFHTLHGVFIFIFFTCSTKVRVHLKEKLRKSLKGS</sequence>
<dbReference type="InterPro" id="IPR017981">
    <property type="entry name" value="GPCR_2-like_7TM"/>
</dbReference>
<evidence type="ECO:0000313" key="8">
    <source>
        <dbReference type="Proteomes" id="UP000887013"/>
    </source>
</evidence>
<reference evidence="7" key="1">
    <citation type="submission" date="2020-08" db="EMBL/GenBank/DDBJ databases">
        <title>Multicomponent nature underlies the extraordinary mechanical properties of spider dragline silk.</title>
        <authorList>
            <person name="Kono N."/>
            <person name="Nakamura H."/>
            <person name="Mori M."/>
            <person name="Yoshida Y."/>
            <person name="Ohtoshi R."/>
            <person name="Malay A.D."/>
            <person name="Moran D.A.P."/>
            <person name="Tomita M."/>
            <person name="Numata K."/>
            <person name="Arakawa K."/>
        </authorList>
    </citation>
    <scope>NUCLEOTIDE SEQUENCE</scope>
</reference>
<dbReference type="Gene3D" id="1.20.1070.10">
    <property type="entry name" value="Rhodopsin 7-helix transmembrane proteins"/>
    <property type="match status" value="1"/>
</dbReference>